<evidence type="ECO:0000313" key="3">
    <source>
        <dbReference type="WBParaSite" id="SPAL_0000052300.1"/>
    </source>
</evidence>
<dbReference type="PANTHER" id="PTHR37984">
    <property type="entry name" value="PROTEIN CBG26694"/>
    <property type="match status" value="1"/>
</dbReference>
<dbReference type="InterPro" id="IPR001584">
    <property type="entry name" value="Integrase_cat-core"/>
</dbReference>
<dbReference type="AlphaFoldDB" id="A0A0N5B372"/>
<organism evidence="2 3">
    <name type="scientific">Strongyloides papillosus</name>
    <name type="common">Intestinal threadworm</name>
    <dbReference type="NCBI Taxonomy" id="174720"/>
    <lineage>
        <taxon>Eukaryota</taxon>
        <taxon>Metazoa</taxon>
        <taxon>Ecdysozoa</taxon>
        <taxon>Nematoda</taxon>
        <taxon>Chromadorea</taxon>
        <taxon>Rhabditida</taxon>
        <taxon>Tylenchina</taxon>
        <taxon>Panagrolaimomorpha</taxon>
        <taxon>Strongyloidoidea</taxon>
        <taxon>Strongyloididae</taxon>
        <taxon>Strongyloides</taxon>
    </lineage>
</organism>
<dbReference type="InterPro" id="IPR012337">
    <property type="entry name" value="RNaseH-like_sf"/>
</dbReference>
<dbReference type="PROSITE" id="PS50994">
    <property type="entry name" value="INTEGRASE"/>
    <property type="match status" value="1"/>
</dbReference>
<dbReference type="WBParaSite" id="SPAL_0000052300.1">
    <property type="protein sequence ID" value="SPAL_0000052300.1"/>
    <property type="gene ID" value="SPAL_0000052300"/>
</dbReference>
<accession>A0A0N5B372</accession>
<dbReference type="InterPro" id="IPR036397">
    <property type="entry name" value="RNaseH_sf"/>
</dbReference>
<dbReference type="Gene3D" id="3.30.420.10">
    <property type="entry name" value="Ribonuclease H-like superfamily/Ribonuclease H"/>
    <property type="match status" value="1"/>
</dbReference>
<feature type="domain" description="Integrase catalytic" evidence="1">
    <location>
        <begin position="137"/>
        <end position="289"/>
    </location>
</feature>
<name>A0A0N5B372_STREA</name>
<proteinExistence type="predicted"/>
<dbReference type="Pfam" id="PF00665">
    <property type="entry name" value="rve"/>
    <property type="match status" value="1"/>
</dbReference>
<keyword evidence="2" id="KW-1185">Reference proteome</keyword>
<sequence>RNNSASLYTKYIFNICARNVEIKYFPGVNNIIADTLSRLCLVENVSDDEDEEQYVNAVASLEGEDNIVEELFDALHIGTNHACLGSVKQAVLVRLKSMMMSPTQINNVMKKFCRKLLDCEICLKNNDIVRKKPESEVITYPFQQVEMDITKIEDRYVLGIVDKFSKFKIYELLCRMTGDAILKAFKKSVMFRYRLPKMVKTDCAMSFTKGKFAKHLKENHVIHNTAIPYEHYTNQVVERSFRQLQLAIRKANANKTSGWKEEFQKVVLEMNLIPGEDGFTPYDILHRFTPRKAFDNKFDLNHHHGSNIAVHAREILNKIKNEPTKVVLKSAFNKRQGKLSSRNKIVKKVLSDDIMGSQVSCDTGNGNEDSNIFKLRILDKKSM</sequence>
<dbReference type="STRING" id="174720.A0A0N5B372"/>
<dbReference type="PANTHER" id="PTHR37984:SF5">
    <property type="entry name" value="PROTEIN NYNRIN-LIKE"/>
    <property type="match status" value="1"/>
</dbReference>
<reference evidence="3" key="1">
    <citation type="submission" date="2017-02" db="UniProtKB">
        <authorList>
            <consortium name="WormBaseParasite"/>
        </authorList>
    </citation>
    <scope>IDENTIFICATION</scope>
</reference>
<evidence type="ECO:0000313" key="2">
    <source>
        <dbReference type="Proteomes" id="UP000046392"/>
    </source>
</evidence>
<dbReference type="SUPFAM" id="SSF53098">
    <property type="entry name" value="Ribonuclease H-like"/>
    <property type="match status" value="1"/>
</dbReference>
<dbReference type="GO" id="GO:0003676">
    <property type="term" value="F:nucleic acid binding"/>
    <property type="evidence" value="ECO:0007669"/>
    <property type="project" value="InterPro"/>
</dbReference>
<protein>
    <submittedName>
        <fullName evidence="3">Integrase catalytic domain-containing protein</fullName>
    </submittedName>
</protein>
<dbReference type="Proteomes" id="UP000046392">
    <property type="component" value="Unplaced"/>
</dbReference>
<dbReference type="GO" id="GO:0015074">
    <property type="term" value="P:DNA integration"/>
    <property type="evidence" value="ECO:0007669"/>
    <property type="project" value="InterPro"/>
</dbReference>
<evidence type="ECO:0000259" key="1">
    <source>
        <dbReference type="PROSITE" id="PS50994"/>
    </source>
</evidence>
<dbReference type="InterPro" id="IPR050951">
    <property type="entry name" value="Retrovirus_Pol_polyprotein"/>
</dbReference>